<feature type="region of interest" description="Disordered" evidence="1">
    <location>
        <begin position="269"/>
        <end position="315"/>
    </location>
</feature>
<feature type="compositionally biased region" description="Basic residues" evidence="1">
    <location>
        <begin position="290"/>
        <end position="307"/>
    </location>
</feature>
<dbReference type="EMBL" id="KZ293460">
    <property type="protein sequence ID" value="PBK63214.1"/>
    <property type="molecule type" value="Genomic_DNA"/>
</dbReference>
<proteinExistence type="predicted"/>
<name>A0A2H3B2V5_9AGAR</name>
<protein>
    <submittedName>
        <fullName evidence="2">Uncharacterized protein</fullName>
    </submittedName>
</protein>
<gene>
    <name evidence="2" type="ORF">ARMSODRAFT_546422</name>
</gene>
<feature type="region of interest" description="Disordered" evidence="1">
    <location>
        <begin position="47"/>
        <end position="113"/>
    </location>
</feature>
<feature type="compositionally biased region" description="Basic and acidic residues" evidence="1">
    <location>
        <begin position="280"/>
        <end position="289"/>
    </location>
</feature>
<reference evidence="3" key="1">
    <citation type="journal article" date="2017" name="Nat. Ecol. Evol.">
        <title>Genome expansion and lineage-specific genetic innovations in the forest pathogenic fungi Armillaria.</title>
        <authorList>
            <person name="Sipos G."/>
            <person name="Prasanna A.N."/>
            <person name="Walter M.C."/>
            <person name="O'Connor E."/>
            <person name="Balint B."/>
            <person name="Krizsan K."/>
            <person name="Kiss B."/>
            <person name="Hess J."/>
            <person name="Varga T."/>
            <person name="Slot J."/>
            <person name="Riley R."/>
            <person name="Boka B."/>
            <person name="Rigling D."/>
            <person name="Barry K."/>
            <person name="Lee J."/>
            <person name="Mihaltcheva S."/>
            <person name="LaButti K."/>
            <person name="Lipzen A."/>
            <person name="Waldron R."/>
            <person name="Moloney N.M."/>
            <person name="Sperisen C."/>
            <person name="Kredics L."/>
            <person name="Vagvoelgyi C."/>
            <person name="Patrignani A."/>
            <person name="Fitzpatrick D."/>
            <person name="Nagy I."/>
            <person name="Doyle S."/>
            <person name="Anderson J.B."/>
            <person name="Grigoriev I.V."/>
            <person name="Gueldener U."/>
            <person name="Muensterkoetter M."/>
            <person name="Nagy L.G."/>
        </authorList>
    </citation>
    <scope>NUCLEOTIDE SEQUENCE [LARGE SCALE GENOMIC DNA]</scope>
    <source>
        <strain evidence="3">28-4</strain>
    </source>
</reference>
<sequence length="315" mass="35905">MMTKGRRNEKRIPTALHSELTEYSSLLRALRTERTLDVSSQISKHFQSIPTVVENDEHDSEDEDEEESRPTSPVAGASSQSPSQIVTLKRKSDEISTSSPTPPPKRKKKQKQADIWTKWPLLPEDLAQPQWGLEDEISVIVSQLQKVHQEGNEEDDDEDREFLPHLHLSTSNCLEAILGTIAVHTPLRADSLQNRLNPIDWRFVLNVLVDQKIVHPKVIERAETHLRAMYDPNGTLPLHASYRAQQTINSRNKLADLLGSYDASLFTLAERPSTPEIEPEPTKPQDKKEKKERKGKRVARVPRRRKTSQSTSLLF</sequence>
<feature type="compositionally biased region" description="Acidic residues" evidence="1">
    <location>
        <begin position="54"/>
        <end position="67"/>
    </location>
</feature>
<accession>A0A2H3B2V5</accession>
<evidence type="ECO:0000313" key="2">
    <source>
        <dbReference type="EMBL" id="PBK63214.1"/>
    </source>
</evidence>
<evidence type="ECO:0000313" key="3">
    <source>
        <dbReference type="Proteomes" id="UP000218334"/>
    </source>
</evidence>
<evidence type="ECO:0000256" key="1">
    <source>
        <dbReference type="SAM" id="MobiDB-lite"/>
    </source>
</evidence>
<feature type="compositionally biased region" description="Polar residues" evidence="1">
    <location>
        <begin position="77"/>
        <end position="86"/>
    </location>
</feature>
<dbReference type="STRING" id="1076256.A0A2H3B2V5"/>
<dbReference type="Proteomes" id="UP000218334">
    <property type="component" value="Unassembled WGS sequence"/>
</dbReference>
<keyword evidence="3" id="KW-1185">Reference proteome</keyword>
<dbReference type="AlphaFoldDB" id="A0A2H3B2V5"/>
<organism evidence="2 3">
    <name type="scientific">Armillaria solidipes</name>
    <dbReference type="NCBI Taxonomy" id="1076256"/>
    <lineage>
        <taxon>Eukaryota</taxon>
        <taxon>Fungi</taxon>
        <taxon>Dikarya</taxon>
        <taxon>Basidiomycota</taxon>
        <taxon>Agaricomycotina</taxon>
        <taxon>Agaricomycetes</taxon>
        <taxon>Agaricomycetidae</taxon>
        <taxon>Agaricales</taxon>
        <taxon>Marasmiineae</taxon>
        <taxon>Physalacriaceae</taxon>
        <taxon>Armillaria</taxon>
    </lineage>
</organism>